<comment type="similarity">
    <text evidence="1 2">Belongs to the anti-sigma-factor antagonist family.</text>
</comment>
<evidence type="ECO:0000256" key="2">
    <source>
        <dbReference type="RuleBase" id="RU003749"/>
    </source>
</evidence>
<evidence type="ECO:0000313" key="4">
    <source>
        <dbReference type="EMBL" id="AXH90404.1"/>
    </source>
</evidence>
<name>A0A6N3K170_9ACTN</name>
<evidence type="ECO:0000256" key="1">
    <source>
        <dbReference type="ARBA" id="ARBA00009013"/>
    </source>
</evidence>
<accession>A0A6N3K170</accession>
<protein>
    <recommendedName>
        <fullName evidence="2">Anti-sigma factor antagonist</fullName>
    </recommendedName>
</protein>
<dbReference type="AlphaFoldDB" id="A0A6N3K170"/>
<dbReference type="EMBL" id="CP031263">
    <property type="protein sequence ID" value="AXH90404.1"/>
    <property type="molecule type" value="Genomic_DNA"/>
</dbReference>
<gene>
    <name evidence="4" type="ORF">DVH21_10935</name>
</gene>
<feature type="domain" description="STAS" evidence="3">
    <location>
        <begin position="16"/>
        <end position="113"/>
    </location>
</feature>
<dbReference type="PANTHER" id="PTHR33495">
    <property type="entry name" value="ANTI-SIGMA FACTOR ANTAGONIST TM_1081-RELATED-RELATED"/>
    <property type="match status" value="1"/>
</dbReference>
<evidence type="ECO:0000313" key="5">
    <source>
        <dbReference type="Proteomes" id="UP000253958"/>
    </source>
</evidence>
<reference evidence="4 5" key="2">
    <citation type="submission" date="2018-08" db="EMBL/GenBank/DDBJ databases">
        <title>Streptomyces kandeliansis sp. nov., an endophytic bacterium isolated from mangrove plant.</title>
        <authorList>
            <person name="Wang R."/>
        </authorList>
    </citation>
    <scope>NUCLEOTIDE SEQUENCE [LARGE SCALE GENOMIC DNA]</scope>
    <source>
        <strain evidence="5">H14(2018)</strain>
    </source>
</reference>
<dbReference type="GO" id="GO:0043856">
    <property type="term" value="F:anti-sigma factor antagonist activity"/>
    <property type="evidence" value="ECO:0007669"/>
    <property type="project" value="InterPro"/>
</dbReference>
<organism evidence="4 5">
    <name type="scientific">Micromonospora aurantiaca</name>
    <name type="common">nom. illeg.</name>
    <dbReference type="NCBI Taxonomy" id="47850"/>
    <lineage>
        <taxon>Bacteria</taxon>
        <taxon>Bacillati</taxon>
        <taxon>Actinomycetota</taxon>
        <taxon>Actinomycetes</taxon>
        <taxon>Micromonosporales</taxon>
        <taxon>Micromonosporaceae</taxon>
        <taxon>Micromonospora</taxon>
    </lineage>
</organism>
<evidence type="ECO:0000259" key="3">
    <source>
        <dbReference type="PROSITE" id="PS50801"/>
    </source>
</evidence>
<dbReference type="CDD" id="cd07043">
    <property type="entry name" value="STAS_anti-anti-sigma_factors"/>
    <property type="match status" value="1"/>
</dbReference>
<sequence length="118" mass="12725">MVEFSVTTRQGRVGPVIEVAGDLDMASAPQLRDRLLEVVETGARTVVVDLTQVGFVDSSGLGALVLVYKNLRERDGWLGLAVVRQSIRNVFSITSVDRVIPLFGTVRDAEDGSPAAVR</sequence>
<proteinExistence type="inferred from homology"/>
<dbReference type="InterPro" id="IPR003658">
    <property type="entry name" value="Anti-sigma_ant"/>
</dbReference>
<dbReference type="PROSITE" id="PS50801">
    <property type="entry name" value="STAS"/>
    <property type="match status" value="1"/>
</dbReference>
<dbReference type="InterPro" id="IPR036513">
    <property type="entry name" value="STAS_dom_sf"/>
</dbReference>
<dbReference type="PANTHER" id="PTHR33495:SF2">
    <property type="entry name" value="ANTI-SIGMA FACTOR ANTAGONIST TM_1081-RELATED"/>
    <property type="match status" value="1"/>
</dbReference>
<dbReference type="NCBIfam" id="TIGR00377">
    <property type="entry name" value="ant_ant_sig"/>
    <property type="match status" value="1"/>
</dbReference>
<dbReference type="Pfam" id="PF01740">
    <property type="entry name" value="STAS"/>
    <property type="match status" value="1"/>
</dbReference>
<reference evidence="4 5" key="1">
    <citation type="submission" date="2018-07" db="EMBL/GenBank/DDBJ databases">
        <authorList>
            <person name="Ye Y."/>
        </authorList>
    </citation>
    <scope>NUCLEOTIDE SEQUENCE [LARGE SCALE GENOMIC DNA]</scope>
    <source>
        <strain evidence="5">H14(2018)</strain>
    </source>
</reference>
<dbReference type="Proteomes" id="UP000253958">
    <property type="component" value="Chromosome"/>
</dbReference>
<dbReference type="InterPro" id="IPR002645">
    <property type="entry name" value="STAS_dom"/>
</dbReference>
<dbReference type="Gene3D" id="3.30.750.24">
    <property type="entry name" value="STAS domain"/>
    <property type="match status" value="1"/>
</dbReference>
<dbReference type="SUPFAM" id="SSF52091">
    <property type="entry name" value="SpoIIaa-like"/>
    <property type="match status" value="1"/>
</dbReference>